<evidence type="ECO:0000256" key="7">
    <source>
        <dbReference type="ARBA" id="ARBA00023098"/>
    </source>
</evidence>
<dbReference type="Pfam" id="PF07993">
    <property type="entry name" value="NAD_binding_4"/>
    <property type="match status" value="1"/>
</dbReference>
<accession>A0A5E4PQ17</accession>
<dbReference type="PANTHER" id="PTHR11011">
    <property type="entry name" value="MALE STERILITY PROTEIN 2-RELATED"/>
    <property type="match status" value="1"/>
</dbReference>
<dbReference type="FunFam" id="3.40.50.720:FF:000143">
    <property type="entry name" value="Fatty acyl-CoA reductase"/>
    <property type="match status" value="1"/>
</dbReference>
<dbReference type="Gene3D" id="3.40.50.720">
    <property type="entry name" value="NAD(P)-binding Rossmann-like Domain"/>
    <property type="match status" value="1"/>
</dbReference>
<dbReference type="Proteomes" id="UP000324832">
    <property type="component" value="Unassembled WGS sequence"/>
</dbReference>
<evidence type="ECO:0000256" key="9">
    <source>
        <dbReference type="ARBA" id="ARBA00052530"/>
    </source>
</evidence>
<evidence type="ECO:0000256" key="3">
    <source>
        <dbReference type="ARBA" id="ARBA00022516"/>
    </source>
</evidence>
<dbReference type="SUPFAM" id="SSF51735">
    <property type="entry name" value="NAD(P)-binding Rossmann-fold domains"/>
    <property type="match status" value="1"/>
</dbReference>
<evidence type="ECO:0000256" key="10">
    <source>
        <dbReference type="RuleBase" id="RU363097"/>
    </source>
</evidence>
<comment type="subcellular location">
    <subcellularLocation>
        <location evidence="1">Membrane</location>
        <topology evidence="1">Multi-pass membrane protein</topology>
    </subcellularLocation>
</comment>
<evidence type="ECO:0000259" key="12">
    <source>
        <dbReference type="Pfam" id="PF07993"/>
    </source>
</evidence>
<keyword evidence="10" id="KW-0560">Oxidoreductase</keyword>
<organism evidence="13 14">
    <name type="scientific">Leptidea sinapis</name>
    <dbReference type="NCBI Taxonomy" id="189913"/>
    <lineage>
        <taxon>Eukaryota</taxon>
        <taxon>Metazoa</taxon>
        <taxon>Ecdysozoa</taxon>
        <taxon>Arthropoda</taxon>
        <taxon>Hexapoda</taxon>
        <taxon>Insecta</taxon>
        <taxon>Pterygota</taxon>
        <taxon>Neoptera</taxon>
        <taxon>Endopterygota</taxon>
        <taxon>Lepidoptera</taxon>
        <taxon>Glossata</taxon>
        <taxon>Ditrysia</taxon>
        <taxon>Papilionoidea</taxon>
        <taxon>Pieridae</taxon>
        <taxon>Dismorphiinae</taxon>
        <taxon>Leptidea</taxon>
    </lineage>
</organism>
<feature type="domain" description="Thioester reductase (TE)" evidence="12">
    <location>
        <begin position="34"/>
        <end position="302"/>
    </location>
</feature>
<dbReference type="InterPro" id="IPR036291">
    <property type="entry name" value="NAD(P)-bd_dom_sf"/>
</dbReference>
<feature type="transmembrane region" description="Helical" evidence="10">
    <location>
        <begin position="361"/>
        <end position="386"/>
    </location>
</feature>
<keyword evidence="8 10" id="KW-0472">Membrane</keyword>
<dbReference type="InterPro" id="IPR013120">
    <property type="entry name" value="FAR_NAD-bd"/>
</dbReference>
<comment type="function">
    <text evidence="10">Catalyzes the reduction of fatty acyl-CoA to fatty alcohols.</text>
</comment>
<keyword evidence="4 10" id="KW-0812">Transmembrane</keyword>
<evidence type="ECO:0000256" key="1">
    <source>
        <dbReference type="ARBA" id="ARBA00004141"/>
    </source>
</evidence>
<dbReference type="InterPro" id="IPR033640">
    <property type="entry name" value="FAR_C"/>
</dbReference>
<comment type="similarity">
    <text evidence="2 10">Belongs to the fatty acyl-CoA reductase family.</text>
</comment>
<dbReference type="CDD" id="cd09071">
    <property type="entry name" value="FAR_C"/>
    <property type="match status" value="1"/>
</dbReference>
<dbReference type="PANTHER" id="PTHR11011:SF45">
    <property type="entry name" value="FATTY ACYL-COA REDUCTASE CG8306-RELATED"/>
    <property type="match status" value="1"/>
</dbReference>
<keyword evidence="14" id="KW-1185">Reference proteome</keyword>
<evidence type="ECO:0000313" key="14">
    <source>
        <dbReference type="Proteomes" id="UP000324832"/>
    </source>
</evidence>
<evidence type="ECO:0000256" key="2">
    <source>
        <dbReference type="ARBA" id="ARBA00005928"/>
    </source>
</evidence>
<keyword evidence="5 10" id="KW-0521">NADP</keyword>
<dbReference type="GO" id="GO:0005777">
    <property type="term" value="C:peroxisome"/>
    <property type="evidence" value="ECO:0007669"/>
    <property type="project" value="TreeGrafter"/>
</dbReference>
<protein>
    <recommendedName>
        <fullName evidence="10">Fatty acyl-CoA reductase</fullName>
        <ecNumber evidence="10">1.2.1.84</ecNumber>
    </recommendedName>
</protein>
<name>A0A5E4PQ17_9NEOP</name>
<feature type="domain" description="Fatty acyl-CoA reductase C-terminal" evidence="11">
    <location>
        <begin position="372"/>
        <end position="461"/>
    </location>
</feature>
<evidence type="ECO:0000256" key="8">
    <source>
        <dbReference type="ARBA" id="ARBA00023136"/>
    </source>
</evidence>
<sequence>MRRNFNCYRFKMGAPDGNHNSSIIDFYAGKSVFITGGTGFLGKVLIEKLLYSCKDIKNIYMLIREKRGVPAQERIKKMLDTVPFARLKERTQLLSKIVPIHGDLTSEYLGISPEDQETIYKEVSIVFHLAATIKFNEPLSVAMKVNVEGTREVMKLAQKMKNLKSFVYMSTAFSNTDNNNATVEEKMYPPPKSMEEVYQMIRDNDPNERFTPEDLDGRPNTYTFTKALAENYVVDNHGDMPTVIIRPSVVTAALRDPVPGWIDNWQGATPVLTLIAKGWVRTLYGDKSYNFEIIPVDYVVNLTVICGATCQKSEEVPVYHCCSSSCNPITLKQTSELYTEESCKIGFNELPFPGLMFSKSMWFLTLMTLLLQTIPAYIADLFLFIIGKQTSYVKVQNKLASYLDTIRYFTSHSWLMMTGRSRALYSSLNSEDRSLFPCDATFIDWKEYIPIYFRGVKKFLVDASEKSKKS</sequence>
<dbReference type="EC" id="1.2.1.84" evidence="10"/>
<comment type="catalytic activity">
    <reaction evidence="9 10">
        <text>a long-chain fatty acyl-CoA + 2 NADPH + 2 H(+) = a long-chain primary fatty alcohol + 2 NADP(+) + CoA</text>
        <dbReference type="Rhea" id="RHEA:52716"/>
        <dbReference type="ChEBI" id="CHEBI:15378"/>
        <dbReference type="ChEBI" id="CHEBI:57287"/>
        <dbReference type="ChEBI" id="CHEBI:57783"/>
        <dbReference type="ChEBI" id="CHEBI:58349"/>
        <dbReference type="ChEBI" id="CHEBI:77396"/>
        <dbReference type="ChEBI" id="CHEBI:83139"/>
        <dbReference type="EC" id="1.2.1.84"/>
    </reaction>
</comment>
<dbReference type="GO" id="GO:0080019">
    <property type="term" value="F:alcohol-forming very long-chain fatty acyl-CoA reductase activity"/>
    <property type="evidence" value="ECO:0007669"/>
    <property type="project" value="InterPro"/>
</dbReference>
<evidence type="ECO:0000313" key="13">
    <source>
        <dbReference type="EMBL" id="VVC88106.1"/>
    </source>
</evidence>
<dbReference type="AlphaFoldDB" id="A0A5E4PQ17"/>
<dbReference type="EMBL" id="FZQP02000238">
    <property type="protein sequence ID" value="VVC88106.1"/>
    <property type="molecule type" value="Genomic_DNA"/>
</dbReference>
<dbReference type="InterPro" id="IPR026055">
    <property type="entry name" value="FAR"/>
</dbReference>
<dbReference type="GO" id="GO:0035336">
    <property type="term" value="P:long-chain fatty-acyl-CoA metabolic process"/>
    <property type="evidence" value="ECO:0007669"/>
    <property type="project" value="TreeGrafter"/>
</dbReference>
<evidence type="ECO:0000256" key="4">
    <source>
        <dbReference type="ARBA" id="ARBA00022692"/>
    </source>
</evidence>
<keyword evidence="3 10" id="KW-0444">Lipid biosynthesis</keyword>
<dbReference type="CDD" id="cd05236">
    <property type="entry name" value="FAR-N_SDR_e"/>
    <property type="match status" value="1"/>
</dbReference>
<gene>
    <name evidence="13" type="ORF">LSINAPIS_LOCUS1556</name>
</gene>
<keyword evidence="6 10" id="KW-1133">Transmembrane helix</keyword>
<evidence type="ECO:0000256" key="5">
    <source>
        <dbReference type="ARBA" id="ARBA00022857"/>
    </source>
</evidence>
<evidence type="ECO:0000256" key="6">
    <source>
        <dbReference type="ARBA" id="ARBA00022989"/>
    </source>
</evidence>
<keyword evidence="7 10" id="KW-0443">Lipid metabolism</keyword>
<dbReference type="GO" id="GO:0016020">
    <property type="term" value="C:membrane"/>
    <property type="evidence" value="ECO:0007669"/>
    <property type="project" value="UniProtKB-SubCell"/>
</dbReference>
<evidence type="ECO:0000259" key="11">
    <source>
        <dbReference type="Pfam" id="PF03015"/>
    </source>
</evidence>
<reference evidence="13 14" key="1">
    <citation type="submission" date="2017-07" db="EMBL/GenBank/DDBJ databases">
        <authorList>
            <person name="Talla V."/>
            <person name="Backstrom N."/>
        </authorList>
    </citation>
    <scope>NUCLEOTIDE SEQUENCE [LARGE SCALE GENOMIC DNA]</scope>
</reference>
<dbReference type="Pfam" id="PF03015">
    <property type="entry name" value="Sterile"/>
    <property type="match status" value="1"/>
</dbReference>
<proteinExistence type="inferred from homology"/>
<dbReference type="GO" id="GO:0102965">
    <property type="term" value="F:alcohol-forming long-chain fatty acyl-CoA reductase activity"/>
    <property type="evidence" value="ECO:0007669"/>
    <property type="project" value="UniProtKB-EC"/>
</dbReference>